<evidence type="ECO:0000256" key="1">
    <source>
        <dbReference type="SAM" id="Phobius"/>
    </source>
</evidence>
<proteinExistence type="predicted"/>
<organism evidence="2 3">
    <name type="scientific">Toxoplasma gondii p89</name>
    <dbReference type="NCBI Taxonomy" id="943119"/>
    <lineage>
        <taxon>Eukaryota</taxon>
        <taxon>Sar</taxon>
        <taxon>Alveolata</taxon>
        <taxon>Apicomplexa</taxon>
        <taxon>Conoidasida</taxon>
        <taxon>Coccidia</taxon>
        <taxon>Eucoccidiorida</taxon>
        <taxon>Eimeriorina</taxon>
        <taxon>Sarcocystidae</taxon>
        <taxon>Toxoplasma</taxon>
    </lineage>
</organism>
<sequence length="551" mass="61090">MWCQGTILHTFLTAASIWLLVVALALDEDGDKCRGKVQTTPKGYEEGNSVNDCTLSGADDDVASQVAESTKGECENNGPGFAPEAEYELILTTREALAEYGVHVSSKGGQIIHLAYRDRIAIPLVPQLLHDSKTEYHDKELIRSGFIRDRQEVVLVRSRSLEQAVVCGTCFRGGRYSVVRLKSTKTDDEGRHVYTFEKLIHPRWRPHALSFSIAADLVVIRGNRQPRVGSRILMTCVRSGDMPILFTDFLWSTPHLARYRPGPFKEEVTIQDVEAFAGSIPHTIVLKATLSSSKSSDRVVHHLTENSSFLFFGTVPAPSPSLSAFVLGSLKTDSRGTVERCDSAGPVFLSSSYWREIRNLAPTTHELVVRRRKFCRWIAFGLTVAAALFGWLAFAGYARNTLDQMFAMRQAGFRNTFSSWIRQRYGIDRHVVATFANSVDPHNIGLAAFRVYQNNSRNLTPGDPANDIREGSIALLMRAIGASGLAAVAAVAATVLPFKLARKAHRFLKAKRLIRRGRQQVASSAQTTVDGMRDSERSNEQRKGFIFAVVS</sequence>
<gene>
    <name evidence="2" type="ORF">TGP89_244335</name>
</gene>
<name>A0A086JQJ8_TOXGO</name>
<dbReference type="OrthoDB" id="328999at2759"/>
<evidence type="ECO:0000313" key="2">
    <source>
        <dbReference type="EMBL" id="KFG34416.1"/>
    </source>
</evidence>
<keyword evidence="1" id="KW-0472">Membrane</keyword>
<feature type="transmembrane region" description="Helical" evidence="1">
    <location>
        <begin position="377"/>
        <end position="398"/>
    </location>
</feature>
<dbReference type="VEuPathDB" id="ToxoDB:TGP89_244335"/>
<comment type="caution">
    <text evidence="2">The sequence shown here is derived from an EMBL/GenBank/DDBJ whole genome shotgun (WGS) entry which is preliminary data.</text>
</comment>
<keyword evidence="1 2" id="KW-0812">Transmembrane</keyword>
<protein>
    <submittedName>
        <fullName evidence="2">Putative transmembrane protein</fullName>
    </submittedName>
</protein>
<dbReference type="AlphaFoldDB" id="A0A086JQJ8"/>
<feature type="transmembrane region" description="Helical" evidence="1">
    <location>
        <begin position="479"/>
        <end position="501"/>
    </location>
</feature>
<reference evidence="2 3" key="1">
    <citation type="submission" date="2014-03" db="EMBL/GenBank/DDBJ databases">
        <authorList>
            <person name="Sibley D."/>
            <person name="Venepally P."/>
            <person name="Karamycheva S."/>
            <person name="Hadjithomas M."/>
            <person name="Khan A."/>
            <person name="Brunk B."/>
            <person name="Roos D."/>
            <person name="Caler E."/>
            <person name="Lorenzi H."/>
        </authorList>
    </citation>
    <scope>NUCLEOTIDE SEQUENCE [LARGE SCALE GENOMIC DNA]</scope>
    <source>
        <strain evidence="3">p89</strain>
    </source>
</reference>
<evidence type="ECO:0000313" key="3">
    <source>
        <dbReference type="Proteomes" id="UP000028828"/>
    </source>
</evidence>
<dbReference type="Proteomes" id="UP000028828">
    <property type="component" value="Unassembled WGS sequence"/>
</dbReference>
<keyword evidence="1" id="KW-1133">Transmembrane helix</keyword>
<dbReference type="EMBL" id="AEYI02001676">
    <property type="protein sequence ID" value="KFG34416.1"/>
    <property type="molecule type" value="Genomic_DNA"/>
</dbReference>
<feature type="transmembrane region" description="Helical" evidence="1">
    <location>
        <begin position="6"/>
        <end position="26"/>
    </location>
</feature>
<accession>A0A086JQJ8</accession>